<dbReference type="GO" id="GO:0030600">
    <property type="term" value="F:feruloyl esterase activity"/>
    <property type="evidence" value="ECO:0007669"/>
    <property type="project" value="InterPro"/>
</dbReference>
<dbReference type="AlphaFoldDB" id="A0A382PVW1"/>
<protein>
    <recommendedName>
        <fullName evidence="9">Phospholipase/carboxylesterase/thioesterase domain-containing protein</fullName>
    </recommendedName>
</protein>
<dbReference type="PANTHER" id="PTHR38050:SF2">
    <property type="entry name" value="FERULOYL ESTERASE C-RELATED"/>
    <property type="match status" value="1"/>
</dbReference>
<organism evidence="8">
    <name type="scientific">marine metagenome</name>
    <dbReference type="NCBI Taxonomy" id="408172"/>
    <lineage>
        <taxon>unclassified sequences</taxon>
        <taxon>metagenomes</taxon>
        <taxon>ecological metagenomes</taxon>
    </lineage>
</organism>
<evidence type="ECO:0000256" key="3">
    <source>
        <dbReference type="ARBA" id="ARBA00022651"/>
    </source>
</evidence>
<evidence type="ECO:0000313" key="8">
    <source>
        <dbReference type="EMBL" id="SVC77479.1"/>
    </source>
</evidence>
<keyword evidence="5" id="KW-0378">Hydrolase</keyword>
<dbReference type="PANTHER" id="PTHR38050">
    <property type="match status" value="1"/>
</dbReference>
<dbReference type="InterPro" id="IPR029058">
    <property type="entry name" value="AB_hydrolase_fold"/>
</dbReference>
<dbReference type="GO" id="GO:0045493">
    <property type="term" value="P:xylan catabolic process"/>
    <property type="evidence" value="ECO:0007669"/>
    <property type="project" value="UniProtKB-KW"/>
</dbReference>
<dbReference type="SUPFAM" id="SSF53474">
    <property type="entry name" value="alpha/beta-Hydrolases"/>
    <property type="match status" value="1"/>
</dbReference>
<keyword evidence="6" id="KW-0119">Carbohydrate metabolism</keyword>
<dbReference type="InterPro" id="IPR043595">
    <property type="entry name" value="FaeB/C/D"/>
</dbReference>
<evidence type="ECO:0000256" key="4">
    <source>
        <dbReference type="ARBA" id="ARBA00022729"/>
    </source>
</evidence>
<evidence type="ECO:0008006" key="9">
    <source>
        <dbReference type="Google" id="ProtNLM"/>
    </source>
</evidence>
<gene>
    <name evidence="8" type="ORF">METZ01_LOCUS330333</name>
</gene>
<proteinExistence type="predicted"/>
<dbReference type="InterPro" id="IPR010126">
    <property type="entry name" value="Esterase_phb"/>
</dbReference>
<keyword evidence="2" id="KW-0964">Secreted</keyword>
<keyword evidence="4" id="KW-0732">Signal</keyword>
<sequence length="279" mass="31749">MFTFSCKKTKPHTLIHDGIQRTYYISYPKNNVDSIPLIINMHGTPSNAWQQRLYSEMDSYALPKNIAVVYPEGINKAWNVGASWENSDADDIGFIDALIDTIATQYSIDLDRIYACGMSNGGYMAYELACELSHRIAAFGSVTGKFIHNENQLCEINRKIPIIHFHGTADEYALYGCSTDSFSTVQSSINFWIDKNDASLLSIDTLDNKSDKTYVEKYIYTDELDSVEIVHFKVINGGHQWFGSKTGNLIKWIVGNNNHDINTNEELIKFFIKYKLPDY</sequence>
<evidence type="ECO:0000256" key="1">
    <source>
        <dbReference type="ARBA" id="ARBA00004613"/>
    </source>
</evidence>
<accession>A0A382PVW1</accession>
<comment type="subcellular location">
    <subcellularLocation>
        <location evidence="1">Secreted</location>
    </subcellularLocation>
</comment>
<evidence type="ECO:0000256" key="2">
    <source>
        <dbReference type="ARBA" id="ARBA00022525"/>
    </source>
</evidence>
<reference evidence="8" key="1">
    <citation type="submission" date="2018-05" db="EMBL/GenBank/DDBJ databases">
        <authorList>
            <person name="Lanie J.A."/>
            <person name="Ng W.-L."/>
            <person name="Kazmierczak K.M."/>
            <person name="Andrzejewski T.M."/>
            <person name="Davidsen T.M."/>
            <person name="Wayne K.J."/>
            <person name="Tettelin H."/>
            <person name="Glass J.I."/>
            <person name="Rusch D."/>
            <person name="Podicherti R."/>
            <person name="Tsui H.-C.T."/>
            <person name="Winkler M.E."/>
        </authorList>
    </citation>
    <scope>NUCLEOTIDE SEQUENCE</scope>
</reference>
<keyword evidence="3" id="KW-0858">Xylan degradation</keyword>
<dbReference type="Pfam" id="PF10503">
    <property type="entry name" value="Esterase_PHB"/>
    <property type="match status" value="1"/>
</dbReference>
<keyword evidence="7" id="KW-0624">Polysaccharide degradation</keyword>
<name>A0A382PVW1_9ZZZZ</name>
<evidence type="ECO:0000256" key="7">
    <source>
        <dbReference type="ARBA" id="ARBA00023326"/>
    </source>
</evidence>
<evidence type="ECO:0000256" key="5">
    <source>
        <dbReference type="ARBA" id="ARBA00022801"/>
    </source>
</evidence>
<evidence type="ECO:0000256" key="6">
    <source>
        <dbReference type="ARBA" id="ARBA00023277"/>
    </source>
</evidence>
<dbReference type="GO" id="GO:0005576">
    <property type="term" value="C:extracellular region"/>
    <property type="evidence" value="ECO:0007669"/>
    <property type="project" value="UniProtKB-SubCell"/>
</dbReference>
<dbReference type="EMBL" id="UINC01110160">
    <property type="protein sequence ID" value="SVC77479.1"/>
    <property type="molecule type" value="Genomic_DNA"/>
</dbReference>
<dbReference type="Gene3D" id="3.40.50.1820">
    <property type="entry name" value="alpha/beta hydrolase"/>
    <property type="match status" value="1"/>
</dbReference>